<evidence type="ECO:0000256" key="8">
    <source>
        <dbReference type="ARBA" id="ARBA00022989"/>
    </source>
</evidence>
<keyword evidence="14" id="KW-1185">Reference proteome</keyword>
<keyword evidence="4 11" id="KW-1003">Cell membrane</keyword>
<evidence type="ECO:0000256" key="9">
    <source>
        <dbReference type="ARBA" id="ARBA00023047"/>
    </source>
</evidence>
<feature type="transmembrane region" description="Helical" evidence="11">
    <location>
        <begin position="147"/>
        <end position="169"/>
    </location>
</feature>
<feature type="domain" description="ABC transmembrane type-2" evidence="12">
    <location>
        <begin position="37"/>
        <end position="258"/>
    </location>
</feature>
<dbReference type="OrthoDB" id="9814458at2"/>
<keyword evidence="9" id="KW-0625">Polysaccharide transport</keyword>
<feature type="transmembrane region" description="Helical" evidence="11">
    <location>
        <begin position="118"/>
        <end position="141"/>
    </location>
</feature>
<evidence type="ECO:0000256" key="7">
    <source>
        <dbReference type="ARBA" id="ARBA00022903"/>
    </source>
</evidence>
<keyword evidence="10 11" id="KW-0472">Membrane</keyword>
<keyword evidence="8 11" id="KW-1133">Transmembrane helix</keyword>
<feature type="transmembrane region" description="Helical" evidence="11">
    <location>
        <begin position="181"/>
        <end position="202"/>
    </location>
</feature>
<evidence type="ECO:0000256" key="6">
    <source>
        <dbReference type="ARBA" id="ARBA00022692"/>
    </source>
</evidence>
<dbReference type="RefSeq" id="WP_034612638.1">
    <property type="nucleotide sequence ID" value="NZ_JSUM01000003.1"/>
</dbReference>
<keyword evidence="3 11" id="KW-0813">Transport</keyword>
<feature type="transmembrane region" description="Helical" evidence="11">
    <location>
        <begin position="238"/>
        <end position="255"/>
    </location>
</feature>
<dbReference type="AlphaFoldDB" id="A0A0A3AV57"/>
<keyword evidence="6 11" id="KW-0812">Transmembrane</keyword>
<keyword evidence="7" id="KW-0972">Capsule biogenesis/degradation</keyword>
<comment type="subcellular location">
    <subcellularLocation>
        <location evidence="11">Cell inner membrane</location>
        <topology evidence="11">Multi-pass membrane protein</topology>
    </subcellularLocation>
    <subcellularLocation>
        <location evidence="1">Cell membrane</location>
        <topology evidence="1">Multi-pass membrane protein</topology>
    </subcellularLocation>
</comment>
<proteinExistence type="inferred from homology"/>
<evidence type="ECO:0000256" key="5">
    <source>
        <dbReference type="ARBA" id="ARBA00022597"/>
    </source>
</evidence>
<accession>A0A0A3AV57</accession>
<dbReference type="InterPro" id="IPR047817">
    <property type="entry name" value="ABC2_TM_bact-type"/>
</dbReference>
<dbReference type="GO" id="GO:0140359">
    <property type="term" value="F:ABC-type transporter activity"/>
    <property type="evidence" value="ECO:0007669"/>
    <property type="project" value="InterPro"/>
</dbReference>
<reference evidence="13 14" key="1">
    <citation type="submission" date="2014-11" db="EMBL/GenBank/DDBJ databases">
        <title>Draft genome sequence of Chelonobacter oris 1662T, associated with respiratory disease in Hermann's Tortoises.</title>
        <authorList>
            <person name="Kudirkiene E."/>
            <person name="Hansen M.J."/>
            <person name="Bojesen A.M."/>
        </authorList>
    </citation>
    <scope>NUCLEOTIDE SEQUENCE [LARGE SCALE GENOMIC DNA]</scope>
    <source>
        <strain evidence="13 14">1662</strain>
    </source>
</reference>
<dbReference type="STRING" id="505317.OA57_01660"/>
<dbReference type="Proteomes" id="UP000030380">
    <property type="component" value="Unassembled WGS sequence"/>
</dbReference>
<protein>
    <recommendedName>
        <fullName evidence="11">Transport permease protein</fullName>
    </recommendedName>
</protein>
<evidence type="ECO:0000256" key="11">
    <source>
        <dbReference type="RuleBase" id="RU361157"/>
    </source>
</evidence>
<comment type="caution">
    <text evidence="13">The sequence shown here is derived from an EMBL/GenBank/DDBJ whole genome shotgun (WGS) entry which is preliminary data.</text>
</comment>
<dbReference type="PANTHER" id="PTHR30413">
    <property type="entry name" value="INNER MEMBRANE TRANSPORT PERMEASE"/>
    <property type="match status" value="1"/>
</dbReference>
<evidence type="ECO:0000256" key="1">
    <source>
        <dbReference type="ARBA" id="ARBA00004651"/>
    </source>
</evidence>
<feature type="transmembrane region" description="Helical" evidence="11">
    <location>
        <begin position="66"/>
        <end position="84"/>
    </location>
</feature>
<evidence type="ECO:0000256" key="3">
    <source>
        <dbReference type="ARBA" id="ARBA00022448"/>
    </source>
</evidence>
<name>A0A0A3AV57_9PAST</name>
<dbReference type="GO" id="GO:0043190">
    <property type="term" value="C:ATP-binding cassette (ABC) transporter complex"/>
    <property type="evidence" value="ECO:0007669"/>
    <property type="project" value="InterPro"/>
</dbReference>
<comment type="similarity">
    <text evidence="2 11">Belongs to the ABC-2 integral membrane protein family.</text>
</comment>
<evidence type="ECO:0000259" key="12">
    <source>
        <dbReference type="PROSITE" id="PS51012"/>
    </source>
</evidence>
<evidence type="ECO:0000256" key="10">
    <source>
        <dbReference type="ARBA" id="ARBA00023136"/>
    </source>
</evidence>
<dbReference type="GO" id="GO:0015774">
    <property type="term" value="P:polysaccharide transport"/>
    <property type="evidence" value="ECO:0007669"/>
    <property type="project" value="UniProtKB-KW"/>
</dbReference>
<dbReference type="InterPro" id="IPR000412">
    <property type="entry name" value="ABC_2_transport"/>
</dbReference>
<keyword evidence="5" id="KW-0762">Sugar transport</keyword>
<dbReference type="PANTHER" id="PTHR30413:SF10">
    <property type="entry name" value="CAPSULE POLYSACCHARIDE EXPORT INNER-MEMBRANE PROTEIN CTRC"/>
    <property type="match status" value="1"/>
</dbReference>
<dbReference type="GO" id="GO:0015920">
    <property type="term" value="P:lipopolysaccharide transport"/>
    <property type="evidence" value="ECO:0007669"/>
    <property type="project" value="TreeGrafter"/>
</dbReference>
<feature type="transmembrane region" description="Helical" evidence="11">
    <location>
        <begin position="39"/>
        <end position="60"/>
    </location>
</feature>
<gene>
    <name evidence="13" type="ORF">OA57_01660</name>
</gene>
<dbReference type="Pfam" id="PF01061">
    <property type="entry name" value="ABC2_membrane"/>
    <property type="match status" value="1"/>
</dbReference>
<dbReference type="InterPro" id="IPR013525">
    <property type="entry name" value="ABC2_TM"/>
</dbReference>
<evidence type="ECO:0000313" key="13">
    <source>
        <dbReference type="EMBL" id="KGQ70980.1"/>
    </source>
</evidence>
<evidence type="ECO:0000256" key="2">
    <source>
        <dbReference type="ARBA" id="ARBA00007783"/>
    </source>
</evidence>
<sequence length="265" mass="30155">MQYGDKTTLRQSFAIQQRVIGALLLREIITRYGRQNIGFLWLFVEPLLLTLVIVLLWKFLRADRVSTLNIIAFVITGYPMAMMWRNASNKAIGAISANISLLYHRNVRVLDTLFSRMLLEVAGATIAQITIMAVLIAINWIDPPQDIFYMLLAWMLMAMFATGLGLIICSIAYHVEPFGKIWGTLSFVMLPLSGAFFFVHTLPPQVHKYVLWIPMIHGTEMFRHGYFGSTVTTYENPWFLLVCNLAMLLIGLLMVKNFSEGIEPS</sequence>
<dbReference type="PROSITE" id="PS51012">
    <property type="entry name" value="ABC_TM2"/>
    <property type="match status" value="1"/>
</dbReference>
<dbReference type="EMBL" id="JSUM01000003">
    <property type="protein sequence ID" value="KGQ70980.1"/>
    <property type="molecule type" value="Genomic_DNA"/>
</dbReference>
<dbReference type="PRINTS" id="PR00164">
    <property type="entry name" value="ABC2TRNSPORT"/>
</dbReference>
<organism evidence="13 14">
    <name type="scientific">Chelonobacter oris</name>
    <dbReference type="NCBI Taxonomy" id="505317"/>
    <lineage>
        <taxon>Bacteria</taxon>
        <taxon>Pseudomonadati</taxon>
        <taxon>Pseudomonadota</taxon>
        <taxon>Gammaproteobacteria</taxon>
        <taxon>Pasteurellales</taxon>
        <taxon>Pasteurellaceae</taxon>
        <taxon>Chelonobacter</taxon>
    </lineage>
</organism>
<evidence type="ECO:0000313" key="14">
    <source>
        <dbReference type="Proteomes" id="UP000030380"/>
    </source>
</evidence>
<evidence type="ECO:0000256" key="4">
    <source>
        <dbReference type="ARBA" id="ARBA00022475"/>
    </source>
</evidence>